<proteinExistence type="predicted"/>
<dbReference type="EMBL" id="OW152830">
    <property type="protein sequence ID" value="CAH2048645.1"/>
    <property type="molecule type" value="Genomic_DNA"/>
</dbReference>
<feature type="non-terminal residue" evidence="1">
    <location>
        <position position="1"/>
    </location>
</feature>
<accession>A0ABN8I4A2</accession>
<reference evidence="1" key="1">
    <citation type="submission" date="2022-03" db="EMBL/GenBank/DDBJ databases">
        <authorList>
            <person name="Martin H S."/>
        </authorList>
    </citation>
    <scope>NUCLEOTIDE SEQUENCE</scope>
</reference>
<dbReference type="Proteomes" id="UP000837857">
    <property type="component" value="Chromosome 18"/>
</dbReference>
<evidence type="ECO:0000313" key="1">
    <source>
        <dbReference type="EMBL" id="CAH2048645.1"/>
    </source>
</evidence>
<protein>
    <submittedName>
        <fullName evidence="1">Uncharacterized protein</fullName>
    </submittedName>
</protein>
<sequence>MFAVSVRTLNPWIGHVSTSFIDPTLGESRSDGDGHLLLTPDTTAFYITRASPQASPTPEAQSLVASLTHSIKDSNSGVLAIIKPFFCVIKSKTWHRYEPAMTNDFGRRRRDRSHGYARRGGTWTPLVYIRSR</sequence>
<gene>
    <name evidence="1" type="ORF">IPOD504_LOCUS6250</name>
</gene>
<organism evidence="1 2">
    <name type="scientific">Iphiclides podalirius</name>
    <name type="common">scarce swallowtail</name>
    <dbReference type="NCBI Taxonomy" id="110791"/>
    <lineage>
        <taxon>Eukaryota</taxon>
        <taxon>Metazoa</taxon>
        <taxon>Ecdysozoa</taxon>
        <taxon>Arthropoda</taxon>
        <taxon>Hexapoda</taxon>
        <taxon>Insecta</taxon>
        <taxon>Pterygota</taxon>
        <taxon>Neoptera</taxon>
        <taxon>Endopterygota</taxon>
        <taxon>Lepidoptera</taxon>
        <taxon>Glossata</taxon>
        <taxon>Ditrysia</taxon>
        <taxon>Papilionoidea</taxon>
        <taxon>Papilionidae</taxon>
        <taxon>Papilioninae</taxon>
        <taxon>Iphiclides</taxon>
    </lineage>
</organism>
<evidence type="ECO:0000313" key="2">
    <source>
        <dbReference type="Proteomes" id="UP000837857"/>
    </source>
</evidence>
<keyword evidence="2" id="KW-1185">Reference proteome</keyword>
<name>A0ABN8I4A2_9NEOP</name>